<reference evidence="2" key="2">
    <citation type="submission" date="2020-10" db="EMBL/GenBank/DDBJ databases">
        <authorList>
            <person name="Scholz U."/>
            <person name="Mascher M."/>
            <person name="Fiebig A."/>
        </authorList>
    </citation>
    <scope>NUCLEOTIDE SEQUENCE [LARGE SCALE GENOMIC DNA]</scope>
    <source>
        <strain evidence="2">cv. Morex</strain>
    </source>
</reference>
<feature type="compositionally biased region" description="Polar residues" evidence="1">
    <location>
        <begin position="79"/>
        <end position="90"/>
    </location>
</feature>
<dbReference type="AlphaFoldDB" id="A0A8I7BD95"/>
<protein>
    <submittedName>
        <fullName evidence="2">Uncharacterized protein</fullName>
    </submittedName>
</protein>
<proteinExistence type="predicted"/>
<dbReference type="SMR" id="A0A8I7BD95"/>
<reference evidence="3" key="1">
    <citation type="journal article" date="2012" name="Nature">
        <title>A physical, genetic and functional sequence assembly of the barley genome.</title>
        <authorList>
            <consortium name="The International Barley Genome Sequencing Consortium"/>
            <person name="Mayer K.F."/>
            <person name="Waugh R."/>
            <person name="Brown J.W."/>
            <person name="Schulman A."/>
            <person name="Langridge P."/>
            <person name="Platzer M."/>
            <person name="Fincher G.B."/>
            <person name="Muehlbauer G.J."/>
            <person name="Sato K."/>
            <person name="Close T.J."/>
            <person name="Wise R.P."/>
            <person name="Stein N."/>
        </authorList>
    </citation>
    <scope>NUCLEOTIDE SEQUENCE [LARGE SCALE GENOMIC DNA]</scope>
    <source>
        <strain evidence="3">cv. Morex</strain>
    </source>
</reference>
<dbReference type="Gramene" id="HORVU.MOREX.r3.7HG0651670.1">
    <property type="protein sequence ID" value="HORVU.MOREX.r3.7HG0651670.1"/>
    <property type="gene ID" value="HORVU.MOREX.r3.7HG0651670"/>
</dbReference>
<feature type="compositionally biased region" description="Basic and acidic residues" evidence="1">
    <location>
        <begin position="36"/>
        <end position="56"/>
    </location>
</feature>
<evidence type="ECO:0000256" key="1">
    <source>
        <dbReference type="SAM" id="MobiDB-lite"/>
    </source>
</evidence>
<dbReference type="EnsemblPlants" id="HORVU.MOREX.r3.7HG0651670.1">
    <property type="protein sequence ID" value="HORVU.MOREX.r3.7HG0651670.1"/>
    <property type="gene ID" value="HORVU.MOREX.r3.7HG0651670"/>
</dbReference>
<name>A0A8I7BD95_HORVV</name>
<organism evidence="2 3">
    <name type="scientific">Hordeum vulgare subsp. vulgare</name>
    <name type="common">Domesticated barley</name>
    <dbReference type="NCBI Taxonomy" id="112509"/>
    <lineage>
        <taxon>Eukaryota</taxon>
        <taxon>Viridiplantae</taxon>
        <taxon>Streptophyta</taxon>
        <taxon>Embryophyta</taxon>
        <taxon>Tracheophyta</taxon>
        <taxon>Spermatophyta</taxon>
        <taxon>Magnoliopsida</taxon>
        <taxon>Liliopsida</taxon>
        <taxon>Poales</taxon>
        <taxon>Poaceae</taxon>
        <taxon>BOP clade</taxon>
        <taxon>Pooideae</taxon>
        <taxon>Triticodae</taxon>
        <taxon>Triticeae</taxon>
        <taxon>Hordeinae</taxon>
        <taxon>Hordeum</taxon>
    </lineage>
</organism>
<feature type="region of interest" description="Disordered" evidence="1">
    <location>
        <begin position="31"/>
        <end position="99"/>
    </location>
</feature>
<reference evidence="2" key="3">
    <citation type="submission" date="2022-01" db="UniProtKB">
        <authorList>
            <consortium name="EnsemblPlants"/>
        </authorList>
    </citation>
    <scope>IDENTIFICATION</scope>
    <source>
        <strain evidence="2">subsp. vulgare</strain>
    </source>
</reference>
<evidence type="ECO:0000313" key="3">
    <source>
        <dbReference type="Proteomes" id="UP000011116"/>
    </source>
</evidence>
<keyword evidence="3" id="KW-1185">Reference proteome</keyword>
<sequence>MEVSRLKMCMRNNARLQSLGLPTLSTLFANKPVISPEKRKPEHTCEESEAEYHPNEEDTSEGDSSDDSLIDEREVLQDLKSTPSPSSNLKGLNDCRKTS</sequence>
<evidence type="ECO:0000313" key="2">
    <source>
        <dbReference type="EnsemblPlants" id="HORVU.MOREX.r3.7HG0651670.1"/>
    </source>
</evidence>
<feature type="compositionally biased region" description="Acidic residues" evidence="1">
    <location>
        <begin position="57"/>
        <end position="69"/>
    </location>
</feature>
<accession>A0A8I7BD95</accession>
<dbReference type="Proteomes" id="UP000011116">
    <property type="component" value="Chromosome 7H"/>
</dbReference>